<dbReference type="Proteomes" id="UP001346149">
    <property type="component" value="Unassembled WGS sequence"/>
</dbReference>
<name>A0AAN7LNF8_TRANT</name>
<accession>A0AAN7LNF8</accession>
<dbReference type="PANTHER" id="PTHR35696">
    <property type="entry name" value="ELECTRON CARRIER/IRON ION-BINDING PROTEIN"/>
    <property type="match status" value="1"/>
</dbReference>
<keyword evidence="3" id="KW-1185">Reference proteome</keyword>
<feature type="compositionally biased region" description="Low complexity" evidence="1">
    <location>
        <begin position="7"/>
        <end position="23"/>
    </location>
</feature>
<dbReference type="PANTHER" id="PTHR35696:SF1">
    <property type="entry name" value="ELECTRON CARRIER_IRON ION-BINDING PROTEIN"/>
    <property type="match status" value="1"/>
</dbReference>
<evidence type="ECO:0000256" key="1">
    <source>
        <dbReference type="SAM" id="MobiDB-lite"/>
    </source>
</evidence>
<feature type="region of interest" description="Disordered" evidence="1">
    <location>
        <begin position="80"/>
        <end position="99"/>
    </location>
</feature>
<evidence type="ECO:0000313" key="2">
    <source>
        <dbReference type="EMBL" id="KAK4787724.1"/>
    </source>
</evidence>
<feature type="compositionally biased region" description="Basic and acidic residues" evidence="1">
    <location>
        <begin position="297"/>
        <end position="307"/>
    </location>
</feature>
<feature type="region of interest" description="Disordered" evidence="1">
    <location>
        <begin position="292"/>
        <end position="311"/>
    </location>
</feature>
<feature type="region of interest" description="Disordered" evidence="1">
    <location>
        <begin position="1"/>
        <end position="27"/>
    </location>
</feature>
<comment type="caution">
    <text evidence="2">The sequence shown here is derived from an EMBL/GenBank/DDBJ whole genome shotgun (WGS) entry which is preliminary data.</text>
</comment>
<dbReference type="AlphaFoldDB" id="A0AAN7LNF8"/>
<sequence>MAAASPAQGNTAAAETAAFTAKHTPPKTLRGLNKPKCIQCGNVARSRCPYQSCKSCCSRAQNPCHIHVLKSNATFLDKSPTSSTHLFNQHSTEPSSAGSSHRVASLRQLSNSFAQFNNVHVSIRAKKPLTKKDAAAINEWRFSKLKEFQDRNIDLENEAFDRYMQNIDLLKEVFSVKSLPEEAVEDPTQKLESVMTEMKIKLRSNEARKENFRKRVQHIVDGGLRKLQKQEVGGGIGDFTGQNGDVERQRLKLAQVEKASLIVDLNEKLSRARNEDLKSCLELKAQLLNPHLTSTKSEAEESEKCPEQVEEDQSVHQVSTYLQPKLFIPVKLDQESISRIDSRFPSLNSMEDAEFSDEGWKIEHVDR</sequence>
<evidence type="ECO:0000313" key="3">
    <source>
        <dbReference type="Proteomes" id="UP001346149"/>
    </source>
</evidence>
<reference evidence="2 3" key="1">
    <citation type="journal article" date="2023" name="Hortic Res">
        <title>Pangenome of water caltrop reveals structural variations and asymmetric subgenome divergence after allopolyploidization.</title>
        <authorList>
            <person name="Zhang X."/>
            <person name="Chen Y."/>
            <person name="Wang L."/>
            <person name="Yuan Y."/>
            <person name="Fang M."/>
            <person name="Shi L."/>
            <person name="Lu R."/>
            <person name="Comes H.P."/>
            <person name="Ma Y."/>
            <person name="Chen Y."/>
            <person name="Huang G."/>
            <person name="Zhou Y."/>
            <person name="Zheng Z."/>
            <person name="Qiu Y."/>
        </authorList>
    </citation>
    <scope>NUCLEOTIDE SEQUENCE [LARGE SCALE GENOMIC DNA]</scope>
    <source>
        <strain evidence="2">F231</strain>
    </source>
</reference>
<gene>
    <name evidence="2" type="ORF">SAY86_011557</name>
</gene>
<organism evidence="2 3">
    <name type="scientific">Trapa natans</name>
    <name type="common">Water chestnut</name>
    <dbReference type="NCBI Taxonomy" id="22666"/>
    <lineage>
        <taxon>Eukaryota</taxon>
        <taxon>Viridiplantae</taxon>
        <taxon>Streptophyta</taxon>
        <taxon>Embryophyta</taxon>
        <taxon>Tracheophyta</taxon>
        <taxon>Spermatophyta</taxon>
        <taxon>Magnoliopsida</taxon>
        <taxon>eudicotyledons</taxon>
        <taxon>Gunneridae</taxon>
        <taxon>Pentapetalae</taxon>
        <taxon>rosids</taxon>
        <taxon>malvids</taxon>
        <taxon>Myrtales</taxon>
        <taxon>Lythraceae</taxon>
        <taxon>Trapa</taxon>
    </lineage>
</organism>
<proteinExistence type="predicted"/>
<dbReference type="EMBL" id="JAXQNO010000012">
    <property type="protein sequence ID" value="KAK4787724.1"/>
    <property type="molecule type" value="Genomic_DNA"/>
</dbReference>
<protein>
    <submittedName>
        <fullName evidence="2">Uncharacterized protein</fullName>
    </submittedName>
</protein>